<accession>A0ABD0TV51</accession>
<dbReference type="Proteomes" id="UP001552299">
    <property type="component" value="Unassembled WGS sequence"/>
</dbReference>
<proteinExistence type="predicted"/>
<dbReference type="AlphaFoldDB" id="A0ABD0TV51"/>
<comment type="caution">
    <text evidence="2">The sequence shown here is derived from an EMBL/GenBank/DDBJ whole genome shotgun (WGS) entry which is preliminary data.</text>
</comment>
<dbReference type="EMBL" id="JANQDX010000020">
    <property type="protein sequence ID" value="KAL0903552.1"/>
    <property type="molecule type" value="Genomic_DNA"/>
</dbReference>
<organism evidence="2 3">
    <name type="scientific">Dendrobium thyrsiflorum</name>
    <name type="common">Pinecone-like raceme dendrobium</name>
    <name type="synonym">Orchid</name>
    <dbReference type="NCBI Taxonomy" id="117978"/>
    <lineage>
        <taxon>Eukaryota</taxon>
        <taxon>Viridiplantae</taxon>
        <taxon>Streptophyta</taxon>
        <taxon>Embryophyta</taxon>
        <taxon>Tracheophyta</taxon>
        <taxon>Spermatophyta</taxon>
        <taxon>Magnoliopsida</taxon>
        <taxon>Liliopsida</taxon>
        <taxon>Asparagales</taxon>
        <taxon>Orchidaceae</taxon>
        <taxon>Epidendroideae</taxon>
        <taxon>Malaxideae</taxon>
        <taxon>Dendrobiinae</taxon>
        <taxon>Dendrobium</taxon>
    </lineage>
</organism>
<evidence type="ECO:0000256" key="1">
    <source>
        <dbReference type="SAM" id="MobiDB-lite"/>
    </source>
</evidence>
<feature type="compositionally biased region" description="Basic and acidic residues" evidence="1">
    <location>
        <begin position="59"/>
        <end position="86"/>
    </location>
</feature>
<feature type="region of interest" description="Disordered" evidence="1">
    <location>
        <begin position="48"/>
        <end position="86"/>
    </location>
</feature>
<protein>
    <submittedName>
        <fullName evidence="2">Uncharacterized protein</fullName>
    </submittedName>
</protein>
<keyword evidence="3" id="KW-1185">Reference proteome</keyword>
<evidence type="ECO:0000313" key="2">
    <source>
        <dbReference type="EMBL" id="KAL0903552.1"/>
    </source>
</evidence>
<gene>
    <name evidence="2" type="ORF">M5K25_027940</name>
</gene>
<sequence>MSQIKATMEDRFSFVEGKVSSMEDKVFDLHLMMERIFENQIQVAASEAKGLAGRTTNSDVRRRENDGVILEEKGGRYKDSRNRSKG</sequence>
<name>A0ABD0TV51_DENTH</name>
<reference evidence="2 3" key="1">
    <citation type="journal article" date="2024" name="Plant Biotechnol. J.">
        <title>Dendrobium thyrsiflorum genome and its molecular insights into genes involved in important horticultural traits.</title>
        <authorList>
            <person name="Chen B."/>
            <person name="Wang J.Y."/>
            <person name="Zheng P.J."/>
            <person name="Li K.L."/>
            <person name="Liang Y.M."/>
            <person name="Chen X.F."/>
            <person name="Zhang C."/>
            <person name="Zhao X."/>
            <person name="He X."/>
            <person name="Zhang G.Q."/>
            <person name="Liu Z.J."/>
            <person name="Xu Q."/>
        </authorList>
    </citation>
    <scope>NUCLEOTIDE SEQUENCE [LARGE SCALE GENOMIC DNA]</scope>
    <source>
        <strain evidence="2">GZMU011</strain>
    </source>
</reference>
<evidence type="ECO:0000313" key="3">
    <source>
        <dbReference type="Proteomes" id="UP001552299"/>
    </source>
</evidence>